<name>A0A0K8MZD2_9CHLR</name>
<dbReference type="InterPro" id="IPR046555">
    <property type="entry name" value="DUF6709"/>
</dbReference>
<dbReference type="OrthoDB" id="569762at2"/>
<organism evidence="2">
    <name type="scientific">Longilinea arvoryzae</name>
    <dbReference type="NCBI Taxonomy" id="360412"/>
    <lineage>
        <taxon>Bacteria</taxon>
        <taxon>Bacillati</taxon>
        <taxon>Chloroflexota</taxon>
        <taxon>Anaerolineae</taxon>
        <taxon>Anaerolineales</taxon>
        <taxon>Anaerolineaceae</taxon>
        <taxon>Longilinea</taxon>
    </lineage>
</organism>
<dbReference type="RefSeq" id="WP_075075389.1">
    <property type="nucleotide sequence ID" value="NZ_DF967973.1"/>
</dbReference>
<dbReference type="Pfam" id="PF20456">
    <property type="entry name" value="DUF6709"/>
    <property type="match status" value="1"/>
</dbReference>
<feature type="transmembrane region" description="Helical" evidence="1">
    <location>
        <begin position="17"/>
        <end position="40"/>
    </location>
</feature>
<reference evidence="2" key="1">
    <citation type="submission" date="2015-07" db="EMBL/GenBank/DDBJ databases">
        <title>Draft Genome Sequences of Anaerolinea thermolimosa IMO-1, Bellilinea caldifistulae GOMI-1, Leptolinea tardivitalis YMTK-2, Levilinea saccharolytica KIBI-1,Longilinea arvoryzae KOME-1, Previously Described as Members of the Anaerolineaceae (Chloroflexi).</title>
        <authorList>
            <person name="Sekiguchi Y."/>
            <person name="Ohashi A."/>
            <person name="Matsuura N."/>
            <person name="Tourlousse M.D."/>
        </authorList>
    </citation>
    <scope>NUCLEOTIDE SEQUENCE [LARGE SCALE GENOMIC DNA]</scope>
    <source>
        <strain evidence="2">KOME-1</strain>
    </source>
</reference>
<feature type="transmembrane region" description="Helical" evidence="1">
    <location>
        <begin position="160"/>
        <end position="183"/>
    </location>
</feature>
<keyword evidence="1" id="KW-0812">Transmembrane</keyword>
<keyword evidence="1" id="KW-1133">Transmembrane helix</keyword>
<dbReference type="Proteomes" id="UP000055060">
    <property type="component" value="Unassembled WGS sequence"/>
</dbReference>
<accession>A0A0K8MZD2</accession>
<dbReference type="AlphaFoldDB" id="A0A0K8MZD2"/>
<evidence type="ECO:0000313" key="2">
    <source>
        <dbReference type="EMBL" id="GAP15992.1"/>
    </source>
</evidence>
<dbReference type="EMBL" id="DF967973">
    <property type="protein sequence ID" value="GAP15992.1"/>
    <property type="molecule type" value="Genomic_DNA"/>
</dbReference>
<keyword evidence="3" id="KW-1185">Reference proteome</keyword>
<proteinExistence type="predicted"/>
<evidence type="ECO:0000313" key="3">
    <source>
        <dbReference type="Proteomes" id="UP000055060"/>
    </source>
</evidence>
<gene>
    <name evidence="2" type="ORF">LARV_03787</name>
</gene>
<evidence type="ECO:0000256" key="1">
    <source>
        <dbReference type="SAM" id="Phobius"/>
    </source>
</evidence>
<sequence>MLEGIVTKAIRRSNRTLLALSVVGILAVLALVALNTRYFYNFILGPAPVTADEVTGYTGAGQPQRYWVTVTGEEVYDTGIQYVNQESGKETVENSYLALVQNDRLLLVKVPGEAVEQTTFTGWLAEMSDDEYREIVQSIETDQPELTGVFLPFMLETGNFRLNGILGIVIGLGVLAACVVGLVKGIRRSGDPNEHPIARRLARLGPVDFVISRIEGEMTSNHLTLGKAHLTANWLVFAPGSDLQAARFEDIAWIYKHVTTYRTYGIPVSKRFVAKVFDRFGGQMTIEAGNKESKADELVRAIYERAPWALAGFTPDLEKAWKKDRTAFLDAVEQRRKAAANPDAALNR</sequence>
<keyword evidence="1" id="KW-0472">Membrane</keyword>
<protein>
    <submittedName>
        <fullName evidence="2">Uncharacterized protein</fullName>
    </submittedName>
</protein>